<evidence type="ECO:0000313" key="3">
    <source>
        <dbReference type="Proteomes" id="UP000234474"/>
    </source>
</evidence>
<dbReference type="EMBL" id="MSZS01000008">
    <property type="protein sequence ID" value="PKX89939.1"/>
    <property type="molecule type" value="Genomic_DNA"/>
</dbReference>
<proteinExistence type="predicted"/>
<reference evidence="3" key="1">
    <citation type="journal article" date="2018" name="Proc. Natl. Acad. Sci. U.S.A.">
        <title>Linking secondary metabolites to gene clusters through genome sequencing of six diverse Aspergillus species.</title>
        <authorList>
            <person name="Kaerboelling I."/>
            <person name="Vesth T.C."/>
            <person name="Frisvad J.C."/>
            <person name="Nybo J.L."/>
            <person name="Theobald S."/>
            <person name="Kuo A."/>
            <person name="Bowyer P."/>
            <person name="Matsuda Y."/>
            <person name="Mondo S."/>
            <person name="Lyhne E.K."/>
            <person name="Kogle M.E."/>
            <person name="Clum A."/>
            <person name="Lipzen A."/>
            <person name="Salamov A."/>
            <person name="Ngan C.Y."/>
            <person name="Daum C."/>
            <person name="Chiniquy J."/>
            <person name="Barry K."/>
            <person name="LaButti K."/>
            <person name="Haridas S."/>
            <person name="Simmons B.A."/>
            <person name="Magnuson J.K."/>
            <person name="Mortensen U.H."/>
            <person name="Larsen T.O."/>
            <person name="Grigoriev I.V."/>
            <person name="Baker S.E."/>
            <person name="Andersen M.R."/>
        </authorList>
    </citation>
    <scope>NUCLEOTIDE SEQUENCE [LARGE SCALE GENOMIC DNA]</scope>
    <source>
        <strain evidence="3">IBT 16806</strain>
    </source>
</reference>
<dbReference type="Proteomes" id="UP000234474">
    <property type="component" value="Unassembled WGS sequence"/>
</dbReference>
<name>A0A2I1BX39_ASPN1</name>
<keyword evidence="1" id="KW-0732">Signal</keyword>
<evidence type="ECO:0000256" key="1">
    <source>
        <dbReference type="SAM" id="SignalP"/>
    </source>
</evidence>
<keyword evidence="3" id="KW-1185">Reference proteome</keyword>
<feature type="signal peptide" evidence="1">
    <location>
        <begin position="1"/>
        <end position="22"/>
    </location>
</feature>
<dbReference type="OrthoDB" id="309640at2759"/>
<organism evidence="2 3">
    <name type="scientific">Aspergillus novofumigatus (strain IBT 16806)</name>
    <dbReference type="NCBI Taxonomy" id="1392255"/>
    <lineage>
        <taxon>Eukaryota</taxon>
        <taxon>Fungi</taxon>
        <taxon>Dikarya</taxon>
        <taxon>Ascomycota</taxon>
        <taxon>Pezizomycotina</taxon>
        <taxon>Eurotiomycetes</taxon>
        <taxon>Eurotiomycetidae</taxon>
        <taxon>Eurotiales</taxon>
        <taxon>Aspergillaceae</taxon>
        <taxon>Aspergillus</taxon>
        <taxon>Aspergillus subgen. Fumigati</taxon>
    </lineage>
</organism>
<dbReference type="GeneID" id="36530086"/>
<comment type="caution">
    <text evidence="2">The sequence shown here is derived from an EMBL/GenBank/DDBJ whole genome shotgun (WGS) entry which is preliminary data.</text>
</comment>
<dbReference type="AlphaFoldDB" id="A0A2I1BX39"/>
<protein>
    <submittedName>
        <fullName evidence="2">Uncharacterized protein</fullName>
    </submittedName>
</protein>
<accession>A0A2I1BX39</accession>
<sequence>MRRTGWDYVVKLRAFFVGLASAQDEAHDHMVCYLKKWCPHRQPLFTRVGIESFPFSKHLVEFKVDV</sequence>
<evidence type="ECO:0000313" key="2">
    <source>
        <dbReference type="EMBL" id="PKX89939.1"/>
    </source>
</evidence>
<gene>
    <name evidence="2" type="ORF">P174DRAFT_377576</name>
</gene>
<feature type="chain" id="PRO_5014194745" evidence="1">
    <location>
        <begin position="23"/>
        <end position="66"/>
    </location>
</feature>
<dbReference type="RefSeq" id="XP_024678534.1">
    <property type="nucleotide sequence ID" value="XM_024822760.1"/>
</dbReference>
<dbReference type="VEuPathDB" id="FungiDB:P174DRAFT_377576"/>